<dbReference type="InterPro" id="IPR050297">
    <property type="entry name" value="LipidA_mod_glycosyltrf_83"/>
</dbReference>
<dbReference type="STRING" id="1802538.A2382_00560"/>
<protein>
    <recommendedName>
        <fullName evidence="9">Glycosyltransferase RgtA/B/C/D-like domain-containing protein</fullName>
    </recommendedName>
</protein>
<feature type="transmembrane region" description="Helical" evidence="8">
    <location>
        <begin position="118"/>
        <end position="134"/>
    </location>
</feature>
<dbReference type="GO" id="GO:0010041">
    <property type="term" value="P:response to iron(III) ion"/>
    <property type="evidence" value="ECO:0007669"/>
    <property type="project" value="TreeGrafter"/>
</dbReference>
<evidence type="ECO:0000256" key="3">
    <source>
        <dbReference type="ARBA" id="ARBA00022676"/>
    </source>
</evidence>
<evidence type="ECO:0000256" key="8">
    <source>
        <dbReference type="SAM" id="Phobius"/>
    </source>
</evidence>
<evidence type="ECO:0000256" key="7">
    <source>
        <dbReference type="ARBA" id="ARBA00023136"/>
    </source>
</evidence>
<comment type="caution">
    <text evidence="10">The sequence shown here is derived from an EMBL/GenBank/DDBJ whole genome shotgun (WGS) entry which is preliminary data.</text>
</comment>
<dbReference type="GO" id="GO:0005886">
    <property type="term" value="C:plasma membrane"/>
    <property type="evidence" value="ECO:0007669"/>
    <property type="project" value="UniProtKB-SubCell"/>
</dbReference>
<evidence type="ECO:0000313" key="11">
    <source>
        <dbReference type="Proteomes" id="UP000178999"/>
    </source>
</evidence>
<dbReference type="Pfam" id="PF13231">
    <property type="entry name" value="PMT_2"/>
    <property type="match status" value="1"/>
</dbReference>
<dbReference type="GO" id="GO:0009103">
    <property type="term" value="P:lipopolysaccharide biosynthetic process"/>
    <property type="evidence" value="ECO:0007669"/>
    <property type="project" value="UniProtKB-ARBA"/>
</dbReference>
<keyword evidence="7 8" id="KW-0472">Membrane</keyword>
<evidence type="ECO:0000256" key="2">
    <source>
        <dbReference type="ARBA" id="ARBA00022475"/>
    </source>
</evidence>
<feature type="domain" description="Glycosyltransferase RgtA/B/C/D-like" evidence="9">
    <location>
        <begin position="69"/>
        <end position="217"/>
    </location>
</feature>
<dbReference type="GO" id="GO:0016763">
    <property type="term" value="F:pentosyltransferase activity"/>
    <property type="evidence" value="ECO:0007669"/>
    <property type="project" value="TreeGrafter"/>
</dbReference>
<evidence type="ECO:0000256" key="6">
    <source>
        <dbReference type="ARBA" id="ARBA00022989"/>
    </source>
</evidence>
<dbReference type="AlphaFoldDB" id="A0A1F8CSK4"/>
<gene>
    <name evidence="10" type="ORF">A2382_00560</name>
</gene>
<evidence type="ECO:0000256" key="5">
    <source>
        <dbReference type="ARBA" id="ARBA00022692"/>
    </source>
</evidence>
<evidence type="ECO:0000313" key="10">
    <source>
        <dbReference type="EMBL" id="OGM79262.1"/>
    </source>
</evidence>
<reference evidence="10 11" key="1">
    <citation type="journal article" date="2016" name="Nat. Commun.">
        <title>Thousands of microbial genomes shed light on interconnected biogeochemical processes in an aquifer system.</title>
        <authorList>
            <person name="Anantharaman K."/>
            <person name="Brown C.T."/>
            <person name="Hug L.A."/>
            <person name="Sharon I."/>
            <person name="Castelle C.J."/>
            <person name="Probst A.J."/>
            <person name="Thomas B.C."/>
            <person name="Singh A."/>
            <person name="Wilkins M.J."/>
            <person name="Karaoz U."/>
            <person name="Brodie E.L."/>
            <person name="Williams K.H."/>
            <person name="Hubbard S.S."/>
            <person name="Banfield J.F."/>
        </authorList>
    </citation>
    <scope>NUCLEOTIDE SEQUENCE [LARGE SCALE GENOMIC DNA]</scope>
</reference>
<feature type="transmembrane region" description="Helical" evidence="8">
    <location>
        <begin position="385"/>
        <end position="408"/>
    </location>
</feature>
<feature type="transmembrane region" description="Helical" evidence="8">
    <location>
        <begin position="88"/>
        <end position="109"/>
    </location>
</feature>
<feature type="transmembrane region" description="Helical" evidence="8">
    <location>
        <begin position="361"/>
        <end position="379"/>
    </location>
</feature>
<organism evidence="10 11">
    <name type="scientific">Candidatus Woesebacteria bacterium RIFOXYB1_FULL_38_16</name>
    <dbReference type="NCBI Taxonomy" id="1802538"/>
    <lineage>
        <taxon>Bacteria</taxon>
        <taxon>Candidatus Woeseibacteriota</taxon>
    </lineage>
</organism>
<sequence length="537" mass="61838">MKIKKNTLIFIAIIILGFVLRFYRLGSLPSLNADEAAIGYNVFSLIETGKDEHGNVWPLQFQSFNDYKPGGFFYVVLPFVKLFGLNVWAVRIPGALLGGLTVVVLYFFVKKVFLDQKLALIASFLLAISPWHIHFSRGAWEVNAASFMILVGLWLLFVGFEKSKYLYGAMIFFVFSLYTYHAARLVVPLLVLMTMWVYRSRLRAEIIFPGILGFVLLLPLSYLVFFGGGLERASGVGILADVGPINRVNEQRGAYRDFNSVWPKLVHNRFVNYGLLFLENWGKHYDGEFLFNSGDEIQRNKVPETGLLYLMDLVFLCLGAVALVRKWGKLEKMIIGWILIAPLAAALTFQSPHSLRAHNLVIPLVIISGMGFKMILEVLEKRKLVFGYVILGVVMAWSVTRYLIMYYYHMNKEYSYSSQYGIEELVDYVTKNQERYDKIIVTDRYDQPYILFLFYMKYQPEKFQQESSGLTERDIYGFSTVRKFGKYEFKTINFDQDRPNYPNSLIVGTKEEIPDEANIVREILFPNGEVVFRIVAN</sequence>
<feature type="transmembrane region" description="Helical" evidence="8">
    <location>
        <begin position="140"/>
        <end position="158"/>
    </location>
</feature>
<accession>A0A1F8CSK4</accession>
<dbReference type="InterPro" id="IPR038731">
    <property type="entry name" value="RgtA/B/C-like"/>
</dbReference>
<feature type="transmembrane region" description="Helical" evidence="8">
    <location>
        <begin position="165"/>
        <end position="186"/>
    </location>
</feature>
<evidence type="ECO:0000259" key="9">
    <source>
        <dbReference type="Pfam" id="PF13231"/>
    </source>
</evidence>
<evidence type="ECO:0000256" key="4">
    <source>
        <dbReference type="ARBA" id="ARBA00022679"/>
    </source>
</evidence>
<comment type="subcellular location">
    <subcellularLocation>
        <location evidence="1">Cell membrane</location>
        <topology evidence="1">Multi-pass membrane protein</topology>
    </subcellularLocation>
</comment>
<dbReference type="PANTHER" id="PTHR33908">
    <property type="entry name" value="MANNOSYLTRANSFERASE YKCB-RELATED"/>
    <property type="match status" value="1"/>
</dbReference>
<keyword evidence="6 8" id="KW-1133">Transmembrane helix</keyword>
<feature type="transmembrane region" description="Helical" evidence="8">
    <location>
        <begin position="333"/>
        <end position="349"/>
    </location>
</feature>
<evidence type="ECO:0000256" key="1">
    <source>
        <dbReference type="ARBA" id="ARBA00004651"/>
    </source>
</evidence>
<name>A0A1F8CSK4_9BACT</name>
<proteinExistence type="predicted"/>
<keyword evidence="2" id="KW-1003">Cell membrane</keyword>
<feature type="transmembrane region" description="Helical" evidence="8">
    <location>
        <begin position="307"/>
        <end position="327"/>
    </location>
</feature>
<feature type="transmembrane region" description="Helical" evidence="8">
    <location>
        <begin position="7"/>
        <end position="23"/>
    </location>
</feature>
<feature type="transmembrane region" description="Helical" evidence="8">
    <location>
        <begin position="206"/>
        <end position="225"/>
    </location>
</feature>
<dbReference type="EMBL" id="MGHY01000018">
    <property type="protein sequence ID" value="OGM79262.1"/>
    <property type="molecule type" value="Genomic_DNA"/>
</dbReference>
<dbReference type="Proteomes" id="UP000178999">
    <property type="component" value="Unassembled WGS sequence"/>
</dbReference>
<keyword evidence="4" id="KW-0808">Transferase</keyword>
<keyword evidence="5 8" id="KW-0812">Transmembrane</keyword>
<keyword evidence="3" id="KW-0328">Glycosyltransferase</keyword>
<dbReference type="PANTHER" id="PTHR33908:SF3">
    <property type="entry name" value="UNDECAPRENYL PHOSPHATE-ALPHA-4-AMINO-4-DEOXY-L-ARABINOSE ARABINOSYL TRANSFERASE"/>
    <property type="match status" value="1"/>
</dbReference>